<dbReference type="PROSITE" id="PS50297">
    <property type="entry name" value="ANK_REP_REGION"/>
    <property type="match status" value="2"/>
</dbReference>
<evidence type="ECO:0000256" key="3">
    <source>
        <dbReference type="PROSITE-ProRule" id="PRU00023"/>
    </source>
</evidence>
<dbReference type="Gene3D" id="1.25.40.20">
    <property type="entry name" value="Ankyrin repeat-containing domain"/>
    <property type="match status" value="3"/>
</dbReference>
<dbReference type="PANTHER" id="PTHR24166">
    <property type="entry name" value="ROLLING PEBBLES, ISOFORM B"/>
    <property type="match status" value="1"/>
</dbReference>
<sequence>MGMVLSEAEGPQYVSPPVSDEDDDFDPSAPYEFVEGTFERKRRGGRGSLASSTLLSKPSKLLSNGVTHLDCILEKARKRREEFEWSTANKLISMRAADLCNAIEKGDVMKAFAKLDEQTASCPHPDTGRCAAHYCIAKSSHELLRMVLEARGDPDCRDSFGQTPLMMAAKQVLIDNKERPKKFGISLLTALAQRDVRTAEAAIEAGADMNLTDEKGDTAIILIVKGKWKDSQGLQVRLLRKAMKAGAHVDFQNCQGNSALHFASHRGDLDVVEALLALKASCKLVNSEGNTALMYAAHGGHEDVCTALLEAAAPVDLANRAGLTAETMAERKGFKTCAALIHAYALAPKQADDIKKPAKKEVKKKQLAFDYSKWDSLEREMRADEEEENNTRTREANAAVRRPTPKFEDLGPEAFGLPADTPWPPDASLRKKGPFDYGHWDKIVEDVERQEKVLERYEHLQKNPKYEYRDGQKMQVIY</sequence>
<dbReference type="PROSITE" id="PS50088">
    <property type="entry name" value="ANK_REPEAT"/>
    <property type="match status" value="2"/>
</dbReference>
<evidence type="ECO:0000313" key="5">
    <source>
        <dbReference type="EMBL" id="CAK9013538.1"/>
    </source>
</evidence>
<feature type="repeat" description="ANK" evidence="3">
    <location>
        <begin position="255"/>
        <end position="287"/>
    </location>
</feature>
<dbReference type="SMART" id="SM00248">
    <property type="entry name" value="ANK"/>
    <property type="match status" value="4"/>
</dbReference>
<evidence type="ECO:0000313" key="6">
    <source>
        <dbReference type="Proteomes" id="UP001642484"/>
    </source>
</evidence>
<keyword evidence="6" id="KW-1185">Reference proteome</keyword>
<dbReference type="InterPro" id="IPR050889">
    <property type="entry name" value="Dendritic_Spine_Reg/Scaffold"/>
</dbReference>
<dbReference type="EMBL" id="CAXAMN010005391">
    <property type="protein sequence ID" value="CAK9013538.1"/>
    <property type="molecule type" value="Genomic_DNA"/>
</dbReference>
<name>A0ABP0JGR8_9DINO</name>
<feature type="region of interest" description="Disordered" evidence="4">
    <location>
        <begin position="1"/>
        <end position="28"/>
    </location>
</feature>
<feature type="repeat" description="ANK" evidence="3">
    <location>
        <begin position="288"/>
        <end position="320"/>
    </location>
</feature>
<dbReference type="Proteomes" id="UP001642484">
    <property type="component" value="Unassembled WGS sequence"/>
</dbReference>
<dbReference type="InterPro" id="IPR002110">
    <property type="entry name" value="Ankyrin_rpt"/>
</dbReference>
<comment type="caution">
    <text evidence="5">The sequence shown here is derived from an EMBL/GenBank/DDBJ whole genome shotgun (WGS) entry which is preliminary data.</text>
</comment>
<dbReference type="InterPro" id="IPR036770">
    <property type="entry name" value="Ankyrin_rpt-contain_sf"/>
</dbReference>
<reference evidence="5 6" key="1">
    <citation type="submission" date="2024-02" db="EMBL/GenBank/DDBJ databases">
        <authorList>
            <person name="Chen Y."/>
            <person name="Shah S."/>
            <person name="Dougan E. K."/>
            <person name="Thang M."/>
            <person name="Chan C."/>
        </authorList>
    </citation>
    <scope>NUCLEOTIDE SEQUENCE [LARGE SCALE GENOMIC DNA]</scope>
</reference>
<accession>A0ABP0JGR8</accession>
<proteinExistence type="predicted"/>
<protein>
    <submittedName>
        <fullName evidence="5">Uncharacterized protein</fullName>
    </submittedName>
</protein>
<gene>
    <name evidence="5" type="ORF">CCMP2556_LOCUS11321</name>
</gene>
<evidence type="ECO:0000256" key="2">
    <source>
        <dbReference type="ARBA" id="ARBA00023043"/>
    </source>
</evidence>
<dbReference type="SUPFAM" id="SSF48403">
    <property type="entry name" value="Ankyrin repeat"/>
    <property type="match status" value="1"/>
</dbReference>
<evidence type="ECO:0000256" key="4">
    <source>
        <dbReference type="SAM" id="MobiDB-lite"/>
    </source>
</evidence>
<organism evidence="5 6">
    <name type="scientific">Durusdinium trenchii</name>
    <dbReference type="NCBI Taxonomy" id="1381693"/>
    <lineage>
        <taxon>Eukaryota</taxon>
        <taxon>Sar</taxon>
        <taxon>Alveolata</taxon>
        <taxon>Dinophyceae</taxon>
        <taxon>Suessiales</taxon>
        <taxon>Symbiodiniaceae</taxon>
        <taxon>Durusdinium</taxon>
    </lineage>
</organism>
<dbReference type="Pfam" id="PF13637">
    <property type="entry name" value="Ank_4"/>
    <property type="match status" value="1"/>
</dbReference>
<dbReference type="PANTHER" id="PTHR24166:SF30">
    <property type="entry name" value="ANKYRIN REPEAT DOMAIN-CONTAINING PROTEIN 63"/>
    <property type="match status" value="1"/>
</dbReference>
<keyword evidence="2 3" id="KW-0040">ANK repeat</keyword>
<evidence type="ECO:0000256" key="1">
    <source>
        <dbReference type="ARBA" id="ARBA00022737"/>
    </source>
</evidence>
<keyword evidence="1" id="KW-0677">Repeat</keyword>